<evidence type="ECO:0000313" key="2">
    <source>
        <dbReference type="EMBL" id="RKU46463.1"/>
    </source>
</evidence>
<reference evidence="2 3" key="1">
    <citation type="submission" date="2018-08" db="EMBL/GenBank/DDBJ databases">
        <title>Draft genome of the lignicolous fungus Coniochaeta pulveracea.</title>
        <authorList>
            <person name="Borstlap C.J."/>
            <person name="De Witt R.N."/>
            <person name="Botha A."/>
            <person name="Volschenk H."/>
        </authorList>
    </citation>
    <scope>NUCLEOTIDE SEQUENCE [LARGE SCALE GENOMIC DNA]</scope>
    <source>
        <strain evidence="2 3">CAB683</strain>
    </source>
</reference>
<evidence type="ECO:0000313" key="3">
    <source>
        <dbReference type="Proteomes" id="UP000275385"/>
    </source>
</evidence>
<organism evidence="2 3">
    <name type="scientific">Coniochaeta pulveracea</name>
    <dbReference type="NCBI Taxonomy" id="177199"/>
    <lineage>
        <taxon>Eukaryota</taxon>
        <taxon>Fungi</taxon>
        <taxon>Dikarya</taxon>
        <taxon>Ascomycota</taxon>
        <taxon>Pezizomycotina</taxon>
        <taxon>Sordariomycetes</taxon>
        <taxon>Sordariomycetidae</taxon>
        <taxon>Coniochaetales</taxon>
        <taxon>Coniochaetaceae</taxon>
        <taxon>Coniochaeta</taxon>
    </lineage>
</organism>
<comment type="caution">
    <text evidence="2">The sequence shown here is derived from an EMBL/GenBank/DDBJ whole genome shotgun (WGS) entry which is preliminary data.</text>
</comment>
<keyword evidence="2" id="KW-0378">Hydrolase</keyword>
<sequence>MCYHHRLIYGSCNHSSFLHLASPCALERSFDAGLVDLGCGYMWSHPLKTLRIHEALCPDCTAKKERMHKTVDSIKEKLRKLGEDMERRTKKSRSSLESVETEASGVMLGSIPEGTEEGTPESSVLELEGEVVKQEGRTAPSTGSGPVGEKEVVDEGSHSVVDITFAKNEYFVGGTSLSSTTLMTHDGVVLF</sequence>
<evidence type="ECO:0000256" key="1">
    <source>
        <dbReference type="SAM" id="MobiDB-lite"/>
    </source>
</evidence>
<dbReference type="EMBL" id="QVQW01000014">
    <property type="protein sequence ID" value="RKU46463.1"/>
    <property type="molecule type" value="Genomic_DNA"/>
</dbReference>
<gene>
    <name evidence="2" type="primary">LCL3_2</name>
    <name evidence="2" type="ORF">DL546_007629</name>
</gene>
<keyword evidence="2" id="KW-0540">Nuclease</keyword>
<keyword evidence="2" id="KW-0255">Endonuclease</keyword>
<name>A0A420YEX3_9PEZI</name>
<dbReference type="AlphaFoldDB" id="A0A420YEX3"/>
<dbReference type="GO" id="GO:0004519">
    <property type="term" value="F:endonuclease activity"/>
    <property type="evidence" value="ECO:0007669"/>
    <property type="project" value="UniProtKB-KW"/>
</dbReference>
<proteinExistence type="predicted"/>
<dbReference type="STRING" id="177199.A0A420YEX3"/>
<feature type="region of interest" description="Disordered" evidence="1">
    <location>
        <begin position="133"/>
        <end position="152"/>
    </location>
</feature>
<accession>A0A420YEX3</accession>
<keyword evidence="3" id="KW-1185">Reference proteome</keyword>
<dbReference type="Proteomes" id="UP000275385">
    <property type="component" value="Unassembled WGS sequence"/>
</dbReference>
<feature type="region of interest" description="Disordered" evidence="1">
    <location>
        <begin position="80"/>
        <end position="124"/>
    </location>
</feature>
<protein>
    <submittedName>
        <fullName evidence="2">Putative endonuclease lcl3</fullName>
    </submittedName>
</protein>